<organism evidence="9 10">
    <name type="scientific">Selenomonas ruminantium</name>
    <dbReference type="NCBI Taxonomy" id="971"/>
    <lineage>
        <taxon>Bacteria</taxon>
        <taxon>Bacillati</taxon>
        <taxon>Bacillota</taxon>
        <taxon>Negativicutes</taxon>
        <taxon>Selenomonadales</taxon>
        <taxon>Selenomonadaceae</taxon>
        <taxon>Selenomonas</taxon>
    </lineage>
</organism>
<reference evidence="9 10" key="1">
    <citation type="submission" date="2016-10" db="EMBL/GenBank/DDBJ databases">
        <authorList>
            <person name="de Groot N.N."/>
        </authorList>
    </citation>
    <scope>NUCLEOTIDE SEQUENCE [LARGE SCALE GENOMIC DNA]</scope>
    <source>
        <strain evidence="9 10">S137</strain>
    </source>
</reference>
<feature type="transmembrane region" description="Helical" evidence="8">
    <location>
        <begin position="177"/>
        <end position="199"/>
    </location>
</feature>
<evidence type="ECO:0000313" key="10">
    <source>
        <dbReference type="Proteomes" id="UP000182412"/>
    </source>
</evidence>
<dbReference type="GO" id="GO:0015129">
    <property type="term" value="F:lactate transmembrane transporter activity"/>
    <property type="evidence" value="ECO:0007669"/>
    <property type="project" value="UniProtKB-UniRule"/>
</dbReference>
<evidence type="ECO:0000256" key="3">
    <source>
        <dbReference type="ARBA" id="ARBA00022448"/>
    </source>
</evidence>
<dbReference type="Proteomes" id="UP000182412">
    <property type="component" value="Unassembled WGS sequence"/>
</dbReference>
<keyword evidence="5 8" id="KW-0812">Transmembrane</keyword>
<evidence type="ECO:0000256" key="8">
    <source>
        <dbReference type="RuleBase" id="RU365092"/>
    </source>
</evidence>
<proteinExistence type="inferred from homology"/>
<dbReference type="EMBL" id="FNJQ01000005">
    <property type="protein sequence ID" value="SDP05490.1"/>
    <property type="molecule type" value="Genomic_DNA"/>
</dbReference>
<feature type="transmembrane region" description="Helical" evidence="8">
    <location>
        <begin position="326"/>
        <end position="346"/>
    </location>
</feature>
<feature type="transmembrane region" description="Helical" evidence="8">
    <location>
        <begin position="211"/>
        <end position="231"/>
    </location>
</feature>
<evidence type="ECO:0000256" key="7">
    <source>
        <dbReference type="ARBA" id="ARBA00023136"/>
    </source>
</evidence>
<evidence type="ECO:0000313" key="9">
    <source>
        <dbReference type="EMBL" id="SDP05490.1"/>
    </source>
</evidence>
<dbReference type="Pfam" id="PF02652">
    <property type="entry name" value="Lactate_perm"/>
    <property type="match status" value="1"/>
</dbReference>
<sequence>MTLLFLAVLPILWLIVALSGLKMAAWKACPVALLLSLLASVSYFGMPADYMASAFLEGTALACWPILLIITATIYTYHLSVHTGGMETIKAMLNSVSSDYRVLILLIAFGFGGFLEGMAGFGTAVAIPASMLAGMGINPVSAVAVCLVANFVPSAYGSIGIPLVTLSGIMGTDAAQLATYVALQIGILGLLCPFLMVVIAGGGLKALRGMIPVCAAAGISYVLAQLLVSYFMGPELAGVAGALCTMGAIIGTVRLFPLEDSYYVLQRAEMPTVTKNQAFLAWLPFLLIFVLLLLTSKLVPTIYDSISQVRTSILIYKGEGGSPYTFHWIATPGMVIFFATFVSGFIQKIALVDMLQVLGKTMRSLRPTFITIISIIATAKVMGYSGMTTTIADNTVAATGLLYPAIAAFIGSVGGFITGSATSTCILLGKLQMDAAIAIGAPLNTQIWIAAANATGACAGKLIAPQSIAIGVAAIGMAGKGSESQLLALGMKVYLPFITLLGLLVYFGGRLL</sequence>
<evidence type="ECO:0000256" key="1">
    <source>
        <dbReference type="ARBA" id="ARBA00004651"/>
    </source>
</evidence>
<feature type="transmembrane region" description="Helical" evidence="8">
    <location>
        <begin position="28"/>
        <end position="46"/>
    </location>
</feature>
<comment type="subcellular location">
    <subcellularLocation>
        <location evidence="1 8">Cell membrane</location>
        <topology evidence="1 8">Multi-pass membrane protein</topology>
    </subcellularLocation>
</comment>
<feature type="transmembrane region" description="Helical" evidence="8">
    <location>
        <begin position="100"/>
        <end position="127"/>
    </location>
</feature>
<keyword evidence="3 8" id="KW-0813">Transport</keyword>
<feature type="transmembrane region" description="Helical" evidence="8">
    <location>
        <begin position="367"/>
        <end position="385"/>
    </location>
</feature>
<keyword evidence="4 8" id="KW-1003">Cell membrane</keyword>
<evidence type="ECO:0000256" key="2">
    <source>
        <dbReference type="ARBA" id="ARBA00010100"/>
    </source>
</evidence>
<feature type="transmembrane region" description="Helical" evidence="8">
    <location>
        <begin position="58"/>
        <end position="80"/>
    </location>
</feature>
<dbReference type="OrthoDB" id="9761056at2"/>
<dbReference type="AlphaFoldDB" id="A0A1H0PL31"/>
<keyword evidence="6 8" id="KW-1133">Transmembrane helix</keyword>
<feature type="transmembrane region" description="Helical" evidence="8">
    <location>
        <begin position="237"/>
        <end position="257"/>
    </location>
</feature>
<feature type="transmembrane region" description="Helical" evidence="8">
    <location>
        <begin position="405"/>
        <end position="428"/>
    </location>
</feature>
<comment type="function">
    <text evidence="8">Uptake of L-lactate across the membrane. Can also transport D-lactate and glycolate.</text>
</comment>
<dbReference type="PANTHER" id="PTHR30003:SF0">
    <property type="entry name" value="GLYCOLATE PERMEASE GLCA-RELATED"/>
    <property type="match status" value="1"/>
</dbReference>
<dbReference type="GO" id="GO:0015295">
    <property type="term" value="F:solute:proton symporter activity"/>
    <property type="evidence" value="ECO:0007669"/>
    <property type="project" value="TreeGrafter"/>
</dbReference>
<keyword evidence="7 8" id="KW-0472">Membrane</keyword>
<feature type="transmembrane region" description="Helical" evidence="8">
    <location>
        <begin position="278"/>
        <end position="295"/>
    </location>
</feature>
<gene>
    <name evidence="9" type="ORF">SAMN05216366_10578</name>
</gene>
<name>A0A1H0PL31_SELRU</name>
<evidence type="ECO:0000256" key="4">
    <source>
        <dbReference type="ARBA" id="ARBA00022475"/>
    </source>
</evidence>
<accession>A0A1H0PL31</accession>
<protein>
    <recommendedName>
        <fullName evidence="8">L-lactate permease</fullName>
    </recommendedName>
</protein>
<dbReference type="NCBIfam" id="TIGR00795">
    <property type="entry name" value="lctP"/>
    <property type="match status" value="1"/>
</dbReference>
<dbReference type="PANTHER" id="PTHR30003">
    <property type="entry name" value="L-LACTATE PERMEASE"/>
    <property type="match status" value="1"/>
</dbReference>
<feature type="transmembrane region" description="Helical" evidence="8">
    <location>
        <begin position="486"/>
        <end position="507"/>
    </location>
</feature>
<dbReference type="RefSeq" id="WP_081342436.1">
    <property type="nucleotide sequence ID" value="NZ_FNJQ01000005.1"/>
</dbReference>
<evidence type="ECO:0000256" key="6">
    <source>
        <dbReference type="ARBA" id="ARBA00022989"/>
    </source>
</evidence>
<dbReference type="InterPro" id="IPR003804">
    <property type="entry name" value="Lactate_perm"/>
</dbReference>
<comment type="similarity">
    <text evidence="2 8">Belongs to the lactate permease family.</text>
</comment>
<dbReference type="GO" id="GO:0005886">
    <property type="term" value="C:plasma membrane"/>
    <property type="evidence" value="ECO:0007669"/>
    <property type="project" value="UniProtKB-SubCell"/>
</dbReference>
<evidence type="ECO:0000256" key="5">
    <source>
        <dbReference type="ARBA" id="ARBA00022692"/>
    </source>
</evidence>